<dbReference type="EMBL" id="CAVLGL010000002">
    <property type="protein sequence ID" value="CAK1579672.1"/>
    <property type="molecule type" value="Genomic_DNA"/>
</dbReference>
<gene>
    <name evidence="3" type="ORF">PARMNEM_LOCUS1582</name>
</gene>
<dbReference type="InterPro" id="IPR029526">
    <property type="entry name" value="PGBD"/>
</dbReference>
<name>A0AAV1KC53_9NEOP</name>
<feature type="domain" description="PiggyBac transposable element-derived protein" evidence="2">
    <location>
        <begin position="163"/>
        <end position="403"/>
    </location>
</feature>
<organism evidence="3 4">
    <name type="scientific">Parnassius mnemosyne</name>
    <name type="common">clouded apollo</name>
    <dbReference type="NCBI Taxonomy" id="213953"/>
    <lineage>
        <taxon>Eukaryota</taxon>
        <taxon>Metazoa</taxon>
        <taxon>Ecdysozoa</taxon>
        <taxon>Arthropoda</taxon>
        <taxon>Hexapoda</taxon>
        <taxon>Insecta</taxon>
        <taxon>Pterygota</taxon>
        <taxon>Neoptera</taxon>
        <taxon>Endopterygota</taxon>
        <taxon>Lepidoptera</taxon>
        <taxon>Glossata</taxon>
        <taxon>Ditrysia</taxon>
        <taxon>Papilionoidea</taxon>
        <taxon>Papilionidae</taxon>
        <taxon>Parnassiinae</taxon>
        <taxon>Parnassini</taxon>
        <taxon>Parnassius</taxon>
        <taxon>Driopa</taxon>
    </lineage>
</organism>
<keyword evidence="4" id="KW-1185">Reference proteome</keyword>
<dbReference type="Pfam" id="PF13843">
    <property type="entry name" value="DDE_Tnp_1_7"/>
    <property type="match status" value="1"/>
</dbReference>
<dbReference type="Proteomes" id="UP001314205">
    <property type="component" value="Unassembled WGS sequence"/>
</dbReference>
<proteinExistence type="predicted"/>
<dbReference type="PANTHER" id="PTHR46599">
    <property type="entry name" value="PIGGYBAC TRANSPOSABLE ELEMENT-DERIVED PROTEIN 4"/>
    <property type="match status" value="1"/>
</dbReference>
<feature type="compositionally biased region" description="Acidic residues" evidence="1">
    <location>
        <begin position="38"/>
        <end position="48"/>
    </location>
</feature>
<feature type="region of interest" description="Disordered" evidence="1">
    <location>
        <begin position="37"/>
        <end position="86"/>
    </location>
</feature>
<feature type="compositionally biased region" description="Acidic residues" evidence="1">
    <location>
        <begin position="56"/>
        <end position="67"/>
    </location>
</feature>
<evidence type="ECO:0000313" key="4">
    <source>
        <dbReference type="Proteomes" id="UP001314205"/>
    </source>
</evidence>
<reference evidence="3 4" key="1">
    <citation type="submission" date="2023-11" db="EMBL/GenBank/DDBJ databases">
        <authorList>
            <person name="Hedman E."/>
            <person name="Englund M."/>
            <person name="Stromberg M."/>
            <person name="Nyberg Akerstrom W."/>
            <person name="Nylinder S."/>
            <person name="Jareborg N."/>
            <person name="Kallberg Y."/>
            <person name="Kronander E."/>
        </authorList>
    </citation>
    <scope>NUCLEOTIDE SEQUENCE [LARGE SCALE GENOMIC DNA]</scope>
</reference>
<accession>A0AAV1KC53</accession>
<dbReference type="AlphaFoldDB" id="A0AAV1KC53"/>
<evidence type="ECO:0000256" key="1">
    <source>
        <dbReference type="SAM" id="MobiDB-lite"/>
    </source>
</evidence>
<sequence length="405" mass="45639">MNRKRCNSPSGISSSRKILRIGGDATNNEEIIASWLCESDESSADENDYIQSDRDDYSEEEYCDDGEAAGGASDPDSSEDGMPLSHFSRHIDSEKRQTGVQVSDSQVSTVVEGNVSQSRRKYYYGKKRCMKWSAEGPSRTTRTPAHNIVTPITTIDFSPDSPPSQLFSLLITDNIKTQIIENTNQKLELVRQKYKRQGKPELKDLDSVELDAFIGLLIFSAAFKSNNEDINALFATDGTGRDIFRGVMSKDRFPMILVSLRFDDASTRDERKQSDVAAPISSIFYEFVANCQKYYKIGENTTIDEMLVSFRGRCRWKKYMPNKPCKYGLEIKCLTDSTTGYLYNAYLHTGKNSDGNGLTDEQKKLLVPTQCVLRLAKPIMGTNRTITADNYFSSIEVCRELKKIV</sequence>
<evidence type="ECO:0000259" key="2">
    <source>
        <dbReference type="Pfam" id="PF13843"/>
    </source>
</evidence>
<protein>
    <recommendedName>
        <fullName evidence="2">PiggyBac transposable element-derived protein domain-containing protein</fullName>
    </recommendedName>
</protein>
<comment type="caution">
    <text evidence="3">The sequence shown here is derived from an EMBL/GenBank/DDBJ whole genome shotgun (WGS) entry which is preliminary data.</text>
</comment>
<dbReference type="PANTHER" id="PTHR46599:SF3">
    <property type="entry name" value="PIGGYBAC TRANSPOSABLE ELEMENT-DERIVED PROTEIN 4"/>
    <property type="match status" value="1"/>
</dbReference>
<evidence type="ECO:0000313" key="3">
    <source>
        <dbReference type="EMBL" id="CAK1579672.1"/>
    </source>
</evidence>